<dbReference type="AlphaFoldDB" id="A0A2G9QHE6"/>
<feature type="non-terminal residue" evidence="2">
    <location>
        <position position="250"/>
    </location>
</feature>
<evidence type="ECO:0000256" key="1">
    <source>
        <dbReference type="SAM" id="MobiDB-lite"/>
    </source>
</evidence>
<feature type="region of interest" description="Disordered" evidence="1">
    <location>
        <begin position="126"/>
        <end position="207"/>
    </location>
</feature>
<dbReference type="EMBL" id="KV993278">
    <property type="protein sequence ID" value="PIO14987.1"/>
    <property type="molecule type" value="Genomic_DNA"/>
</dbReference>
<proteinExistence type="predicted"/>
<evidence type="ECO:0000313" key="2">
    <source>
        <dbReference type="EMBL" id="PIO14987.1"/>
    </source>
</evidence>
<feature type="non-terminal residue" evidence="2">
    <location>
        <position position="1"/>
    </location>
</feature>
<dbReference type="OrthoDB" id="8963674at2759"/>
<feature type="compositionally biased region" description="Basic and acidic residues" evidence="1">
    <location>
        <begin position="142"/>
        <end position="153"/>
    </location>
</feature>
<accession>A0A2G9QHE6</accession>
<keyword evidence="3" id="KW-1185">Reference proteome</keyword>
<feature type="compositionally biased region" description="Basic residues" evidence="1">
    <location>
        <begin position="154"/>
        <end position="164"/>
    </location>
</feature>
<sequence>NTCHLEPVHQEYLSIRITRHLTRVPATSPEYMPPEYLPPHQSTRHQSIRHQNTHHLTTCHQSTFHQSTCHLTMPPEYLPLEYLPPEYPPPEYPPPHHLPPEYLPPGKVYTPEKAYQILSLTDESNRELSLLSSDSDSGSEYEPPKAAHEDLNQRRKQSIQKRRWFEHQAATSSANGSRPQEESPSTSAARPQEERPSTSARQKIRAQTQLPDAFANPLWLPSTTGSASIPPFTAQPGVQVNTAGFSQMDF</sequence>
<feature type="compositionally biased region" description="Low complexity" evidence="1">
    <location>
        <begin position="127"/>
        <end position="140"/>
    </location>
</feature>
<name>A0A2G9QHE6_AQUCT</name>
<gene>
    <name evidence="2" type="ORF">AB205_0196780</name>
</gene>
<protein>
    <submittedName>
        <fullName evidence="2">Uncharacterized protein</fullName>
    </submittedName>
</protein>
<reference evidence="3" key="1">
    <citation type="journal article" date="2017" name="Nat. Commun.">
        <title>The North American bullfrog draft genome provides insight into hormonal regulation of long noncoding RNA.</title>
        <authorList>
            <person name="Hammond S.A."/>
            <person name="Warren R.L."/>
            <person name="Vandervalk B.P."/>
            <person name="Kucuk E."/>
            <person name="Khan H."/>
            <person name="Gibb E.A."/>
            <person name="Pandoh P."/>
            <person name="Kirk H."/>
            <person name="Zhao Y."/>
            <person name="Jones M."/>
            <person name="Mungall A.J."/>
            <person name="Coope R."/>
            <person name="Pleasance S."/>
            <person name="Moore R.A."/>
            <person name="Holt R.A."/>
            <person name="Round J.M."/>
            <person name="Ohora S."/>
            <person name="Walle B.V."/>
            <person name="Veldhoen N."/>
            <person name="Helbing C.C."/>
            <person name="Birol I."/>
        </authorList>
    </citation>
    <scope>NUCLEOTIDE SEQUENCE [LARGE SCALE GENOMIC DNA]</scope>
</reference>
<feature type="compositionally biased region" description="Polar residues" evidence="1">
    <location>
        <begin position="169"/>
        <end position="189"/>
    </location>
</feature>
<organism evidence="2 3">
    <name type="scientific">Aquarana catesbeiana</name>
    <name type="common">American bullfrog</name>
    <name type="synonym">Rana catesbeiana</name>
    <dbReference type="NCBI Taxonomy" id="8400"/>
    <lineage>
        <taxon>Eukaryota</taxon>
        <taxon>Metazoa</taxon>
        <taxon>Chordata</taxon>
        <taxon>Craniata</taxon>
        <taxon>Vertebrata</taxon>
        <taxon>Euteleostomi</taxon>
        <taxon>Amphibia</taxon>
        <taxon>Batrachia</taxon>
        <taxon>Anura</taxon>
        <taxon>Neobatrachia</taxon>
        <taxon>Ranoidea</taxon>
        <taxon>Ranidae</taxon>
        <taxon>Aquarana</taxon>
    </lineage>
</organism>
<feature type="compositionally biased region" description="Polar residues" evidence="1">
    <location>
        <begin position="197"/>
        <end position="207"/>
    </location>
</feature>
<dbReference type="Proteomes" id="UP000228934">
    <property type="component" value="Unassembled WGS sequence"/>
</dbReference>
<evidence type="ECO:0000313" key="3">
    <source>
        <dbReference type="Proteomes" id="UP000228934"/>
    </source>
</evidence>